<evidence type="ECO:0000256" key="1">
    <source>
        <dbReference type="ARBA" id="ARBA00004672"/>
    </source>
</evidence>
<dbReference type="HAMAP" id="MF_00137">
    <property type="entry name" value="SAICAR_synth"/>
    <property type="match status" value="1"/>
</dbReference>
<dbReference type="GO" id="GO:0004639">
    <property type="term" value="F:phosphoribosylaminoimidazolesuccinocarboxamide synthase activity"/>
    <property type="evidence" value="ECO:0007669"/>
    <property type="project" value="UniProtKB-EC"/>
</dbReference>
<evidence type="ECO:0000259" key="11">
    <source>
        <dbReference type="Pfam" id="PF01259"/>
    </source>
</evidence>
<proteinExistence type="inferred from homology"/>
<evidence type="ECO:0000256" key="6">
    <source>
        <dbReference type="ARBA" id="ARBA00022741"/>
    </source>
</evidence>
<dbReference type="Gene3D" id="1.10.10.2570">
    <property type="match status" value="1"/>
</dbReference>
<reference evidence="12" key="1">
    <citation type="journal article" date="2020" name="Mol. Plant Microbe Interact.">
        <title>Genome Sequence of the Biocontrol Agent Coniothyrium minitans strain Conio (IMI 134523).</title>
        <authorList>
            <person name="Patel D."/>
            <person name="Shittu T.A."/>
            <person name="Baroncelli R."/>
            <person name="Muthumeenakshi S."/>
            <person name="Osborne T.H."/>
            <person name="Janganan T.K."/>
            <person name="Sreenivasaprasad S."/>
        </authorList>
    </citation>
    <scope>NUCLEOTIDE SEQUENCE</scope>
    <source>
        <strain evidence="12">Conio</strain>
    </source>
</reference>
<evidence type="ECO:0000256" key="7">
    <source>
        <dbReference type="ARBA" id="ARBA00022755"/>
    </source>
</evidence>
<dbReference type="InterPro" id="IPR001636">
    <property type="entry name" value="SAICAR_synth"/>
</dbReference>
<name>A0A9P6GGH6_9PLEO</name>
<comment type="pathway">
    <text evidence="1">Purine metabolism; IMP biosynthesis via de novo pathway; 5-amino-1-(5-phospho-D-ribosyl)imidazole-4-carboxamide from 5-amino-1-(5-phospho-D-ribosyl)imidazole-4-carboxylate: step 1/2.</text>
</comment>
<dbReference type="Gene3D" id="3.30.200.20">
    <property type="entry name" value="Phosphorylase Kinase, domain 1"/>
    <property type="match status" value="1"/>
</dbReference>
<protein>
    <recommendedName>
        <fullName evidence="4">Phosphoribosylaminoimidazole-succinocarboxamide synthase</fullName>
        <ecNumber evidence="3">6.3.2.6</ecNumber>
    </recommendedName>
    <alternativeName>
        <fullName evidence="9">SAICAR synthetase</fullName>
    </alternativeName>
</protein>
<dbReference type="NCBIfam" id="TIGR00081">
    <property type="entry name" value="purC"/>
    <property type="match status" value="1"/>
</dbReference>
<feature type="compositionally biased region" description="Polar residues" evidence="10">
    <location>
        <begin position="421"/>
        <end position="434"/>
    </location>
</feature>
<dbReference type="InterPro" id="IPR028923">
    <property type="entry name" value="SAICAR_synt/ADE2_N"/>
</dbReference>
<evidence type="ECO:0000256" key="8">
    <source>
        <dbReference type="ARBA" id="ARBA00022840"/>
    </source>
</evidence>
<dbReference type="NCBIfam" id="NF010568">
    <property type="entry name" value="PRK13961.1"/>
    <property type="match status" value="1"/>
</dbReference>
<dbReference type="EMBL" id="WJXW01000006">
    <property type="protein sequence ID" value="KAF9735302.1"/>
    <property type="molecule type" value="Genomic_DNA"/>
</dbReference>
<keyword evidence="7" id="KW-0658">Purine biosynthesis</keyword>
<dbReference type="Proteomes" id="UP000756921">
    <property type="component" value="Unassembled WGS sequence"/>
</dbReference>
<evidence type="ECO:0000313" key="13">
    <source>
        <dbReference type="Proteomes" id="UP000756921"/>
    </source>
</evidence>
<dbReference type="GO" id="GO:0005524">
    <property type="term" value="F:ATP binding"/>
    <property type="evidence" value="ECO:0007669"/>
    <property type="project" value="UniProtKB-KW"/>
</dbReference>
<dbReference type="CDD" id="cd01414">
    <property type="entry name" value="SAICAR_synt_Sc"/>
    <property type="match status" value="1"/>
</dbReference>
<sequence>MASSTVVEVDIRGSLPKVASGKVRDLFAVDEQTLLFIASDRISAYDVVMENGIPGKGALLTQMSVYWFQYLKDHIPTLQTHFISCSLPKNLESLDRPLYEALGPRSMQVKRLEIVPIESIVRGYITGSAWSEYKKSGTVHGITLPSGLVEGQKLPTPLWTPSTKAEAGEKDENISPQRAKSIIGDEKVAADVERLSLEIYLVAAARAEEVGIILADTKFEFGLDRAHGNAVVLVDEVLTPDSSRFWPKDTWEAHLGKAQPSFDKQFLRDWLTSNGLKGKEGVSVPTDIVEQTAQKYKEACELLTGVKLYDVQLIVIATTNACRATEFKVPPTFLLQQAAWLYERHLDHVRAQMKKVGGQTAPALSSTDSTQGRASAATNRPGSGLAGASRPASVLTVRQKDDQVAGEDASTSVPPGPKPSLSRTPSTNTITQSKAFGPHASVRNSSSRPRQKEDRPRTSHLGAGQAMSQEPARASGNSSPTDPASSSSSSSLSISGRDNLITRSQLFKRPPRFQRAQPPKELLTYDEDMDELDDRSRDASAEYPFARPSGQARATGTTRDGTRDNPAPVGREERVSSRRRNDRLTNTDRNSAPPAPGPETSSSVTSSVSETTNPDARGPEPSSRNHRTGMAQLSPGRLGTRSRKEGSEGTPSMGSSFSDIDDTSISQSALEEALLSNIQHGRMSTLSQLRSRYL</sequence>
<feature type="region of interest" description="Disordered" evidence="10">
    <location>
        <begin position="357"/>
        <end position="664"/>
    </location>
</feature>
<dbReference type="GO" id="GO:0005737">
    <property type="term" value="C:cytoplasm"/>
    <property type="evidence" value="ECO:0007669"/>
    <property type="project" value="TreeGrafter"/>
</dbReference>
<keyword evidence="5" id="KW-0436">Ligase</keyword>
<dbReference type="InterPro" id="IPR039362">
    <property type="entry name" value="ATG29_sf"/>
</dbReference>
<evidence type="ECO:0000256" key="2">
    <source>
        <dbReference type="ARBA" id="ARBA00010190"/>
    </source>
</evidence>
<evidence type="ECO:0000256" key="4">
    <source>
        <dbReference type="ARBA" id="ARBA00016460"/>
    </source>
</evidence>
<dbReference type="SUPFAM" id="SSF56104">
    <property type="entry name" value="SAICAR synthase-like"/>
    <property type="match status" value="1"/>
</dbReference>
<dbReference type="Gene3D" id="3.30.470.20">
    <property type="entry name" value="ATP-grasp fold, B domain"/>
    <property type="match status" value="1"/>
</dbReference>
<dbReference type="PANTHER" id="PTHR43700:SF1">
    <property type="entry name" value="PHOSPHORIBOSYLAMINOIMIDAZOLE-SUCCINOCARBOXAMIDE SYNTHASE"/>
    <property type="match status" value="1"/>
</dbReference>
<dbReference type="PROSITE" id="PS01057">
    <property type="entry name" value="SAICAR_SYNTHETASE_1"/>
    <property type="match status" value="1"/>
</dbReference>
<dbReference type="Pfam" id="PF01259">
    <property type="entry name" value="SAICAR_synt"/>
    <property type="match status" value="1"/>
</dbReference>
<evidence type="ECO:0000256" key="9">
    <source>
        <dbReference type="ARBA" id="ARBA00030409"/>
    </source>
</evidence>
<keyword evidence="13" id="KW-1185">Reference proteome</keyword>
<keyword evidence="8" id="KW-0067">ATP-binding</keyword>
<feature type="domain" description="SAICAR synthetase/ADE2 N-terminal" evidence="11">
    <location>
        <begin position="18"/>
        <end position="281"/>
    </location>
</feature>
<evidence type="ECO:0000256" key="5">
    <source>
        <dbReference type="ARBA" id="ARBA00022598"/>
    </source>
</evidence>
<feature type="compositionally biased region" description="Low complexity" evidence="10">
    <location>
        <begin position="599"/>
        <end position="612"/>
    </location>
</feature>
<feature type="compositionally biased region" description="Low complexity" evidence="10">
    <location>
        <begin position="475"/>
        <end position="495"/>
    </location>
</feature>
<dbReference type="OrthoDB" id="9991235at2759"/>
<accession>A0A9P6GGH6</accession>
<organism evidence="12 13">
    <name type="scientific">Paraphaeosphaeria minitans</name>
    <dbReference type="NCBI Taxonomy" id="565426"/>
    <lineage>
        <taxon>Eukaryota</taxon>
        <taxon>Fungi</taxon>
        <taxon>Dikarya</taxon>
        <taxon>Ascomycota</taxon>
        <taxon>Pezizomycotina</taxon>
        <taxon>Dothideomycetes</taxon>
        <taxon>Pleosporomycetidae</taxon>
        <taxon>Pleosporales</taxon>
        <taxon>Massarineae</taxon>
        <taxon>Didymosphaeriaceae</taxon>
        <taxon>Paraphaeosphaeria</taxon>
    </lineage>
</organism>
<feature type="compositionally biased region" description="Low complexity" evidence="10">
    <location>
        <begin position="655"/>
        <end position="664"/>
    </location>
</feature>
<gene>
    <name evidence="12" type="ORF">PMIN01_06707</name>
</gene>
<dbReference type="GO" id="GO:0006189">
    <property type="term" value="P:'de novo' IMP biosynthetic process"/>
    <property type="evidence" value="ECO:0007669"/>
    <property type="project" value="TreeGrafter"/>
</dbReference>
<dbReference type="PROSITE" id="PS01058">
    <property type="entry name" value="SAICAR_SYNTHETASE_2"/>
    <property type="match status" value="1"/>
</dbReference>
<comment type="similarity">
    <text evidence="2">Belongs to the SAICAR synthetase family.</text>
</comment>
<dbReference type="InterPro" id="IPR018236">
    <property type="entry name" value="SAICAR_synthetase_CS"/>
</dbReference>
<feature type="compositionally biased region" description="Polar residues" evidence="10">
    <location>
        <begin position="362"/>
        <end position="381"/>
    </location>
</feature>
<evidence type="ECO:0000313" key="12">
    <source>
        <dbReference type="EMBL" id="KAF9735302.1"/>
    </source>
</evidence>
<dbReference type="EC" id="6.3.2.6" evidence="3"/>
<feature type="compositionally biased region" description="Acidic residues" evidence="10">
    <location>
        <begin position="524"/>
        <end position="533"/>
    </location>
</feature>
<evidence type="ECO:0000256" key="3">
    <source>
        <dbReference type="ARBA" id="ARBA00012217"/>
    </source>
</evidence>
<keyword evidence="6" id="KW-0547">Nucleotide-binding</keyword>
<evidence type="ECO:0000256" key="10">
    <source>
        <dbReference type="SAM" id="MobiDB-lite"/>
    </source>
</evidence>
<dbReference type="PANTHER" id="PTHR43700">
    <property type="entry name" value="PHOSPHORIBOSYLAMINOIMIDAZOLE-SUCCINOCARBOXAMIDE SYNTHASE"/>
    <property type="match status" value="1"/>
</dbReference>
<dbReference type="FunFam" id="3.30.470.20:FF:000015">
    <property type="entry name" value="Phosphoribosylaminoimidazole-succinocarboxamide synthase"/>
    <property type="match status" value="1"/>
</dbReference>
<dbReference type="AlphaFoldDB" id="A0A9P6GGH6"/>
<comment type="caution">
    <text evidence="12">The sequence shown here is derived from an EMBL/GenBank/DDBJ whole genome shotgun (WGS) entry which is preliminary data.</text>
</comment>